<evidence type="ECO:0000256" key="2">
    <source>
        <dbReference type="SAM" id="SignalP"/>
    </source>
</evidence>
<evidence type="ECO:0000313" key="3">
    <source>
        <dbReference type="EMBL" id="CAG9773701.1"/>
    </source>
</evidence>
<keyword evidence="4" id="KW-1185">Reference proteome</keyword>
<evidence type="ECO:0000313" key="4">
    <source>
        <dbReference type="Proteomes" id="UP001152799"/>
    </source>
</evidence>
<feature type="coiled-coil region" evidence="1">
    <location>
        <begin position="120"/>
        <end position="147"/>
    </location>
</feature>
<proteinExistence type="predicted"/>
<keyword evidence="2" id="KW-0732">Signal</keyword>
<name>A0A9N9MZQ2_9CUCU</name>
<dbReference type="EMBL" id="OU892285">
    <property type="protein sequence ID" value="CAG9773701.1"/>
    <property type="molecule type" value="Genomic_DNA"/>
</dbReference>
<feature type="chain" id="PRO_5040444674" evidence="2">
    <location>
        <begin position="24"/>
        <end position="233"/>
    </location>
</feature>
<keyword evidence="1" id="KW-0175">Coiled coil</keyword>
<dbReference type="OrthoDB" id="6737816at2759"/>
<feature type="signal peptide" evidence="2">
    <location>
        <begin position="1"/>
        <end position="23"/>
    </location>
</feature>
<evidence type="ECO:0000256" key="1">
    <source>
        <dbReference type="SAM" id="Coils"/>
    </source>
</evidence>
<gene>
    <name evidence="3" type="ORF">CEUTPL_LOCUS14087</name>
</gene>
<protein>
    <submittedName>
        <fullName evidence="3">Uncharacterized protein</fullName>
    </submittedName>
</protein>
<reference evidence="3" key="1">
    <citation type="submission" date="2022-01" db="EMBL/GenBank/DDBJ databases">
        <authorList>
            <person name="King R."/>
        </authorList>
    </citation>
    <scope>NUCLEOTIDE SEQUENCE</scope>
</reference>
<sequence>MFKLKAFTVVTLVVLYQPFVAEASTKDDVKKAFHSLMAEIDRVLTQAQNALNKALNTVKAKATELEGKANAELDKVLQPLRKKLNDLVAKAKAKGFDVAKCQKYVDDFSQTPNTLAHNLIECINKQISKAQDLVNDALNRSKAIERDLNTIDTDIDKCNGNAWKQAKCYAKILEKIEKDTKDAPAKIMADVAQVTELVTNLLPHLQECSVEELKHSGEQAAKDVAEFAICAAV</sequence>
<accession>A0A9N9MZQ2</accession>
<dbReference type="Proteomes" id="UP001152799">
    <property type="component" value="Chromosome 9"/>
</dbReference>
<dbReference type="AlphaFoldDB" id="A0A9N9MZQ2"/>
<organism evidence="3 4">
    <name type="scientific">Ceutorhynchus assimilis</name>
    <name type="common">cabbage seed weevil</name>
    <dbReference type="NCBI Taxonomy" id="467358"/>
    <lineage>
        <taxon>Eukaryota</taxon>
        <taxon>Metazoa</taxon>
        <taxon>Ecdysozoa</taxon>
        <taxon>Arthropoda</taxon>
        <taxon>Hexapoda</taxon>
        <taxon>Insecta</taxon>
        <taxon>Pterygota</taxon>
        <taxon>Neoptera</taxon>
        <taxon>Endopterygota</taxon>
        <taxon>Coleoptera</taxon>
        <taxon>Polyphaga</taxon>
        <taxon>Cucujiformia</taxon>
        <taxon>Curculionidae</taxon>
        <taxon>Ceutorhynchinae</taxon>
        <taxon>Ceutorhynchus</taxon>
    </lineage>
</organism>
<dbReference type="Gene3D" id="1.20.58.60">
    <property type="match status" value="1"/>
</dbReference>